<evidence type="ECO:0000256" key="6">
    <source>
        <dbReference type="ARBA" id="ARBA00022692"/>
    </source>
</evidence>
<dbReference type="EMBL" id="FPHG01000068">
    <property type="protein sequence ID" value="SFV65027.1"/>
    <property type="molecule type" value="Genomic_DNA"/>
</dbReference>
<evidence type="ECO:0000256" key="2">
    <source>
        <dbReference type="ARBA" id="ARBA00009477"/>
    </source>
</evidence>
<gene>
    <name evidence="13" type="ORF">MNB_SV-9-1728</name>
</gene>
<keyword evidence="4" id="KW-1003">Cell membrane</keyword>
<dbReference type="Gene3D" id="2.40.30.170">
    <property type="match status" value="1"/>
</dbReference>
<feature type="domain" description="AprE-like long alpha-helical hairpin" evidence="11">
    <location>
        <begin position="105"/>
        <end position="287"/>
    </location>
</feature>
<dbReference type="InterPro" id="IPR010129">
    <property type="entry name" value="T1SS_HlyD"/>
</dbReference>
<comment type="similarity">
    <text evidence="2">Belongs to the membrane fusion protein (MFP) (TC 8.A.1) family.</text>
</comment>
<dbReference type="Pfam" id="PF26002">
    <property type="entry name" value="Beta-barrel_AprE"/>
    <property type="match status" value="1"/>
</dbReference>
<dbReference type="AlphaFoldDB" id="A0A1W1CH37"/>
<dbReference type="GO" id="GO:0005886">
    <property type="term" value="C:plasma membrane"/>
    <property type="evidence" value="ECO:0007669"/>
    <property type="project" value="UniProtKB-SubCell"/>
</dbReference>
<evidence type="ECO:0000256" key="10">
    <source>
        <dbReference type="SAM" id="Phobius"/>
    </source>
</evidence>
<sequence>MSKKLTPKDYEFMNSLSAAMIEESPKKIKGVLYFWIFTVFAFIVWANSTQIDEITRGTGEVVPSGKNQIIQNLEGGIIEKVFVRIGQEVKKGQKLLKIDNRKSLSQLGSMNIKAIELRAKLIRLTAEAYDIPFERNISADEILPELLENEESLYDSQQQQFKSKIAIILDQRLQKSSEYKEIQQKIIYLTKSKDLINKEVKMMRPMVIQGVKSKVAFMKLQREQNSIQEELHSAQFTLPRIKAGISELNNKIEEAKGEFKNQAKKELNEAVAELMRVDKDYDALDDQISRTLVRSPTNGIIEEISINTVGGVIKPGDKLIEIVPTDESLWMEVKIKPSDIAFIYPGEKAVVKITAYDFAIYGSLEGEVVHIGADTTKDAKENAFYLIHIKTNKNFLGSAKKPLKIIPGMMVNVDIMTGKKSVMDYILKPILKAKQYTFTER</sequence>
<dbReference type="PANTHER" id="PTHR30386">
    <property type="entry name" value="MEMBRANE FUSION SUBUNIT OF EMRAB-TOLC MULTIDRUG EFFLUX PUMP"/>
    <property type="match status" value="1"/>
</dbReference>
<evidence type="ECO:0000256" key="9">
    <source>
        <dbReference type="SAM" id="Coils"/>
    </source>
</evidence>
<keyword evidence="6 10" id="KW-0812">Transmembrane</keyword>
<evidence type="ECO:0000256" key="8">
    <source>
        <dbReference type="ARBA" id="ARBA00023136"/>
    </source>
</evidence>
<dbReference type="Gene3D" id="2.40.50.100">
    <property type="match status" value="1"/>
</dbReference>
<dbReference type="InterPro" id="IPR006144">
    <property type="entry name" value="Secretion_HlyD_CS"/>
</dbReference>
<evidence type="ECO:0000313" key="13">
    <source>
        <dbReference type="EMBL" id="SFV65027.1"/>
    </source>
</evidence>
<organism evidence="13">
    <name type="scientific">hydrothermal vent metagenome</name>
    <dbReference type="NCBI Taxonomy" id="652676"/>
    <lineage>
        <taxon>unclassified sequences</taxon>
        <taxon>metagenomes</taxon>
        <taxon>ecological metagenomes</taxon>
    </lineage>
</organism>
<dbReference type="Pfam" id="PF25994">
    <property type="entry name" value="HH_AprE"/>
    <property type="match status" value="1"/>
</dbReference>
<dbReference type="PANTHER" id="PTHR30386:SF26">
    <property type="entry name" value="TRANSPORT PROTEIN COMB"/>
    <property type="match status" value="1"/>
</dbReference>
<dbReference type="PROSITE" id="PS00543">
    <property type="entry name" value="HLYD_FAMILY"/>
    <property type="match status" value="1"/>
</dbReference>
<dbReference type="InterPro" id="IPR050739">
    <property type="entry name" value="MFP"/>
</dbReference>
<dbReference type="NCBIfam" id="TIGR01843">
    <property type="entry name" value="type_I_hlyD"/>
    <property type="match status" value="1"/>
</dbReference>
<evidence type="ECO:0000256" key="4">
    <source>
        <dbReference type="ARBA" id="ARBA00022475"/>
    </source>
</evidence>
<dbReference type="InterPro" id="IPR058982">
    <property type="entry name" value="Beta-barrel_AprE"/>
</dbReference>
<dbReference type="GO" id="GO:0009306">
    <property type="term" value="P:protein secretion"/>
    <property type="evidence" value="ECO:0007669"/>
    <property type="project" value="InterPro"/>
</dbReference>
<accession>A0A1W1CH37</accession>
<keyword evidence="8 10" id="KW-0472">Membrane</keyword>
<dbReference type="PRINTS" id="PR01490">
    <property type="entry name" value="RTXTOXIND"/>
</dbReference>
<evidence type="ECO:0000259" key="12">
    <source>
        <dbReference type="Pfam" id="PF26002"/>
    </source>
</evidence>
<protein>
    <submittedName>
        <fullName evidence="13">Type I secretion system, membrane fusion protein LapC</fullName>
    </submittedName>
</protein>
<keyword evidence="5" id="KW-0997">Cell inner membrane</keyword>
<proteinExistence type="inferred from homology"/>
<evidence type="ECO:0000256" key="1">
    <source>
        <dbReference type="ARBA" id="ARBA00004377"/>
    </source>
</evidence>
<comment type="subcellular location">
    <subcellularLocation>
        <location evidence="1">Cell inner membrane</location>
        <topology evidence="1">Single-pass membrane protein</topology>
    </subcellularLocation>
</comment>
<keyword evidence="9" id="KW-0175">Coiled coil</keyword>
<evidence type="ECO:0000259" key="11">
    <source>
        <dbReference type="Pfam" id="PF25994"/>
    </source>
</evidence>
<evidence type="ECO:0000256" key="7">
    <source>
        <dbReference type="ARBA" id="ARBA00022989"/>
    </source>
</evidence>
<reference evidence="13" key="1">
    <citation type="submission" date="2016-10" db="EMBL/GenBank/DDBJ databases">
        <authorList>
            <person name="de Groot N.N."/>
        </authorList>
    </citation>
    <scope>NUCLEOTIDE SEQUENCE</scope>
</reference>
<keyword evidence="7 10" id="KW-1133">Transmembrane helix</keyword>
<evidence type="ECO:0000256" key="5">
    <source>
        <dbReference type="ARBA" id="ARBA00022519"/>
    </source>
</evidence>
<dbReference type="InterPro" id="IPR058781">
    <property type="entry name" value="HH_AprE-like"/>
</dbReference>
<feature type="domain" description="AprE-like beta-barrel" evidence="12">
    <location>
        <begin position="330"/>
        <end position="418"/>
    </location>
</feature>
<feature type="coiled-coil region" evidence="9">
    <location>
        <begin position="238"/>
        <end position="287"/>
    </location>
</feature>
<keyword evidence="3" id="KW-0813">Transport</keyword>
<name>A0A1W1CH37_9ZZZZ</name>
<feature type="transmembrane region" description="Helical" evidence="10">
    <location>
        <begin position="30"/>
        <end position="48"/>
    </location>
</feature>
<evidence type="ECO:0000256" key="3">
    <source>
        <dbReference type="ARBA" id="ARBA00022448"/>
    </source>
</evidence>